<evidence type="ECO:0000313" key="2">
    <source>
        <dbReference type="Proteomes" id="UP000033423"/>
    </source>
</evidence>
<accession>A0A0F3GQX7</accession>
<protein>
    <submittedName>
        <fullName evidence="1">Uncharacterized protein</fullName>
    </submittedName>
</protein>
<dbReference type="EMBL" id="LACI01001533">
    <property type="protein sequence ID" value="KJU84315.1"/>
    <property type="molecule type" value="Genomic_DNA"/>
</dbReference>
<evidence type="ECO:0000313" key="1">
    <source>
        <dbReference type="EMBL" id="KJU84315.1"/>
    </source>
</evidence>
<organism evidence="1 2">
    <name type="scientific">Candidatus Magnetobacterium bavaricum</name>
    <dbReference type="NCBI Taxonomy" id="29290"/>
    <lineage>
        <taxon>Bacteria</taxon>
        <taxon>Pseudomonadati</taxon>
        <taxon>Nitrospirota</taxon>
        <taxon>Thermodesulfovibrionia</taxon>
        <taxon>Thermodesulfovibrionales</taxon>
        <taxon>Candidatus Magnetobacteriaceae</taxon>
        <taxon>Candidatus Magnetobacterium</taxon>
    </lineage>
</organism>
<name>A0A0F3GQX7_9BACT</name>
<feature type="non-terminal residue" evidence="1">
    <location>
        <position position="1"/>
    </location>
</feature>
<keyword evidence="2" id="KW-1185">Reference proteome</keyword>
<dbReference type="AlphaFoldDB" id="A0A0F3GQX7"/>
<gene>
    <name evidence="1" type="ORF">MBAV_003491</name>
</gene>
<proteinExistence type="predicted"/>
<reference evidence="1 2" key="1">
    <citation type="submission" date="2015-02" db="EMBL/GenBank/DDBJ databases">
        <title>Single-cell genomics of uncultivated deep-branching MTB reveals a conserved set of magnetosome genes.</title>
        <authorList>
            <person name="Kolinko S."/>
            <person name="Richter M."/>
            <person name="Glockner F.O."/>
            <person name="Brachmann A."/>
            <person name="Schuler D."/>
        </authorList>
    </citation>
    <scope>NUCLEOTIDE SEQUENCE [LARGE SCALE GENOMIC DNA]</scope>
    <source>
        <strain evidence="1">TM-1</strain>
    </source>
</reference>
<comment type="caution">
    <text evidence="1">The sequence shown here is derived from an EMBL/GenBank/DDBJ whole genome shotgun (WGS) entry which is preliminary data.</text>
</comment>
<dbReference type="Proteomes" id="UP000033423">
    <property type="component" value="Unassembled WGS sequence"/>
</dbReference>
<sequence length="59" mass="6635">KGVKKRFYRNFCLVDSTTLNRGLCVSIKKVGSCVVIVIGNHTYRKEKDMNSLVKTLSVS</sequence>